<dbReference type="InterPro" id="IPR011225">
    <property type="entry name" value="IV_sec_VirJ"/>
</dbReference>
<dbReference type="AlphaFoldDB" id="A0A2W5WXD3"/>
<evidence type="ECO:0000256" key="1">
    <source>
        <dbReference type="SAM" id="SignalP"/>
    </source>
</evidence>
<name>A0A2W5WXD3_9CAUL</name>
<dbReference type="RefSeq" id="WP_304279956.1">
    <property type="nucleotide sequence ID" value="NZ_QFQZ01000054.1"/>
</dbReference>
<feature type="domain" description="Bacterial virulence" evidence="2">
    <location>
        <begin position="47"/>
        <end position="232"/>
    </location>
</feature>
<evidence type="ECO:0000313" key="4">
    <source>
        <dbReference type="Proteomes" id="UP000249393"/>
    </source>
</evidence>
<dbReference type="InterPro" id="IPR029058">
    <property type="entry name" value="AB_hydrolase_fold"/>
</dbReference>
<feature type="chain" id="PRO_5016170035" evidence="1">
    <location>
        <begin position="29"/>
        <end position="234"/>
    </location>
</feature>
<evidence type="ECO:0000313" key="3">
    <source>
        <dbReference type="EMBL" id="PZR32734.1"/>
    </source>
</evidence>
<protein>
    <submittedName>
        <fullName evidence="3">Virulence factor</fullName>
    </submittedName>
</protein>
<feature type="signal peptide" evidence="1">
    <location>
        <begin position="1"/>
        <end position="28"/>
    </location>
</feature>
<organism evidence="3 4">
    <name type="scientific">Caulobacter segnis</name>
    <dbReference type="NCBI Taxonomy" id="88688"/>
    <lineage>
        <taxon>Bacteria</taxon>
        <taxon>Pseudomonadati</taxon>
        <taxon>Pseudomonadota</taxon>
        <taxon>Alphaproteobacteria</taxon>
        <taxon>Caulobacterales</taxon>
        <taxon>Caulobacteraceae</taxon>
        <taxon>Caulobacter</taxon>
    </lineage>
</organism>
<dbReference type="EMBL" id="QFQZ01000054">
    <property type="protein sequence ID" value="PZR32734.1"/>
    <property type="molecule type" value="Genomic_DNA"/>
</dbReference>
<comment type="caution">
    <text evidence="3">The sequence shown here is derived from an EMBL/GenBank/DDBJ whole genome shotgun (WGS) entry which is preliminary data.</text>
</comment>
<dbReference type="Proteomes" id="UP000249393">
    <property type="component" value="Unassembled WGS sequence"/>
</dbReference>
<keyword evidence="1" id="KW-0732">Signal</keyword>
<dbReference type="Gene3D" id="3.40.50.1820">
    <property type="entry name" value="alpha/beta hydrolase"/>
    <property type="match status" value="1"/>
</dbReference>
<reference evidence="3 4" key="1">
    <citation type="submission" date="2017-08" db="EMBL/GenBank/DDBJ databases">
        <title>Infants hospitalized years apart are colonized by the same room-sourced microbial strains.</title>
        <authorList>
            <person name="Brooks B."/>
            <person name="Olm M.R."/>
            <person name="Firek B.A."/>
            <person name="Baker R."/>
            <person name="Thomas B.C."/>
            <person name="Morowitz M.J."/>
            <person name="Banfield J.F."/>
        </authorList>
    </citation>
    <scope>NUCLEOTIDE SEQUENCE [LARGE SCALE GENOMIC DNA]</scope>
    <source>
        <strain evidence="3">S2_003_000_R2_4</strain>
    </source>
</reference>
<dbReference type="InterPro" id="IPR010333">
    <property type="entry name" value="VirJ"/>
</dbReference>
<evidence type="ECO:0000259" key="2">
    <source>
        <dbReference type="Pfam" id="PF06057"/>
    </source>
</evidence>
<dbReference type="PIRSF" id="PIRSF029063">
    <property type="entry name" value="IV_sec_VirJ"/>
    <property type="match status" value="1"/>
</dbReference>
<gene>
    <name evidence="3" type="ORF">DI526_15645</name>
</gene>
<sequence length="234" mass="25023">MKPRSRLIALSAALTALVAASAFTAAFARSTPTWNGPVVVSSTQAGDTLAVLYSGDGGWGPLDQKVARRLADNGVPTLGINSLAYFRKDRTADDLAIDLATHLRDYGRQWGRSKVVLIGYSFGADALPAIIPKLPQDVRAQVSRVVLIGAGPDGDLRFHPVSWLNLAPRDSFPVAPAIAALKDVKITCVYGDKERRDICPDLPDDKVAKIRLPGGHHFDGDYARLGEAVLAASR</sequence>
<dbReference type="Pfam" id="PF06057">
    <property type="entry name" value="VirJ"/>
    <property type="match status" value="1"/>
</dbReference>
<dbReference type="SUPFAM" id="SSF53474">
    <property type="entry name" value="alpha/beta-Hydrolases"/>
    <property type="match status" value="1"/>
</dbReference>
<accession>A0A2W5WXD3</accession>
<proteinExistence type="predicted"/>